<feature type="signal peptide" evidence="2">
    <location>
        <begin position="1"/>
        <end position="40"/>
    </location>
</feature>
<evidence type="ECO:0000256" key="2">
    <source>
        <dbReference type="SAM" id="SignalP"/>
    </source>
</evidence>
<keyword evidence="2" id="KW-0732">Signal</keyword>
<dbReference type="InterPro" id="IPR005618">
    <property type="entry name" value="OMPW"/>
</dbReference>
<dbReference type="Gene3D" id="2.40.160.20">
    <property type="match status" value="1"/>
</dbReference>
<organism evidence="3 4">
    <name type="scientific">Azospirillum palustre</name>
    <dbReference type="NCBI Taxonomy" id="2044885"/>
    <lineage>
        <taxon>Bacteria</taxon>
        <taxon>Pseudomonadati</taxon>
        <taxon>Pseudomonadota</taxon>
        <taxon>Alphaproteobacteria</taxon>
        <taxon>Rhodospirillales</taxon>
        <taxon>Azospirillaceae</taxon>
        <taxon>Azospirillum</taxon>
    </lineage>
</organism>
<sequence>MPQNSNNALPGADPMTILSRAAAALLATSALVAIASPSLAQDFKGKSAGDIVVRARGLAVLPQEKGTINNTTLGDVGSAKVGNDYIPEVDFTYFFTDNIAAELIAGTSRHRVKGNLVAAAGGVTEIGKVSLLPPTLTVQYHFLPKERISPYVGAGINYTLFYNEDAAESPNAGGLRITDTNYKNRFGWALQAGVDVALTGNWSLNFDVKKVFLKTDVTANARLGSAVLPVTSKVTLDPWLVGVGVGYRF</sequence>
<dbReference type="AlphaFoldDB" id="A0A2B8BC88"/>
<evidence type="ECO:0000313" key="4">
    <source>
        <dbReference type="Proteomes" id="UP000225379"/>
    </source>
</evidence>
<dbReference type="Pfam" id="PF03922">
    <property type="entry name" value="OmpW"/>
    <property type="match status" value="1"/>
</dbReference>
<evidence type="ECO:0000313" key="3">
    <source>
        <dbReference type="EMBL" id="PGH55329.1"/>
    </source>
</evidence>
<dbReference type="GO" id="GO:0019867">
    <property type="term" value="C:outer membrane"/>
    <property type="evidence" value="ECO:0007669"/>
    <property type="project" value="InterPro"/>
</dbReference>
<comment type="similarity">
    <text evidence="1">Belongs to the OmpW/AlkL family.</text>
</comment>
<comment type="caution">
    <text evidence="3">The sequence shown here is derived from an EMBL/GenBank/DDBJ whole genome shotgun (WGS) entry which is preliminary data.</text>
</comment>
<dbReference type="EMBL" id="PDKW01000042">
    <property type="protein sequence ID" value="PGH55329.1"/>
    <property type="molecule type" value="Genomic_DNA"/>
</dbReference>
<dbReference type="Proteomes" id="UP000225379">
    <property type="component" value="Unassembled WGS sequence"/>
</dbReference>
<reference evidence="4" key="1">
    <citation type="submission" date="2017-10" db="EMBL/GenBank/DDBJ databases">
        <authorList>
            <person name="Kravchenko I.K."/>
            <person name="Grouzdev D.S."/>
        </authorList>
    </citation>
    <scope>NUCLEOTIDE SEQUENCE [LARGE SCALE GENOMIC DNA]</scope>
    <source>
        <strain evidence="4">B2</strain>
    </source>
</reference>
<keyword evidence="4" id="KW-1185">Reference proteome</keyword>
<name>A0A2B8BC88_9PROT</name>
<proteinExistence type="inferred from homology"/>
<evidence type="ECO:0008006" key="5">
    <source>
        <dbReference type="Google" id="ProtNLM"/>
    </source>
</evidence>
<dbReference type="GO" id="GO:0055085">
    <property type="term" value="P:transmembrane transport"/>
    <property type="evidence" value="ECO:0007669"/>
    <property type="project" value="TreeGrafter"/>
</dbReference>
<feature type="chain" id="PRO_5013174368" description="OmpW family protein" evidence="2">
    <location>
        <begin position="41"/>
        <end position="249"/>
    </location>
</feature>
<accession>A0A2B8BC88</accession>
<protein>
    <recommendedName>
        <fullName evidence="5">OmpW family protein</fullName>
    </recommendedName>
</protein>
<dbReference type="PANTHER" id="PTHR36920">
    <property type="match status" value="1"/>
</dbReference>
<dbReference type="SUPFAM" id="SSF56925">
    <property type="entry name" value="OMPA-like"/>
    <property type="match status" value="1"/>
</dbReference>
<dbReference type="InterPro" id="IPR011250">
    <property type="entry name" value="OMP/PagP_B-barrel"/>
</dbReference>
<evidence type="ECO:0000256" key="1">
    <source>
        <dbReference type="ARBA" id="ARBA00009330"/>
    </source>
</evidence>
<gene>
    <name evidence="3" type="ORF">CRT60_18575</name>
</gene>
<dbReference type="OrthoDB" id="9807574at2"/>
<dbReference type="PANTHER" id="PTHR36920:SF1">
    <property type="entry name" value="OUTER MEMBRANE PROTEIN W"/>
    <property type="match status" value="1"/>
</dbReference>